<gene>
    <name evidence="3" type="ORF">HMPREF9709_00670</name>
</gene>
<dbReference type="InterPro" id="IPR051675">
    <property type="entry name" value="Endo/Exo/Phosphatase_dom_1"/>
</dbReference>
<keyword evidence="1" id="KW-0812">Transmembrane</keyword>
<dbReference type="PANTHER" id="PTHR21180">
    <property type="entry name" value="ENDONUCLEASE/EXONUCLEASE/PHOSPHATASE FAMILY DOMAIN-CONTAINING PROTEIN 1"/>
    <property type="match status" value="1"/>
</dbReference>
<dbReference type="RefSeq" id="WP_005397948.1">
    <property type="nucleotide sequence ID" value="NZ_JH601088.1"/>
</dbReference>
<feature type="domain" description="Helix-hairpin-helix DNA-binding motif class 1" evidence="2">
    <location>
        <begin position="199"/>
        <end position="218"/>
    </location>
</feature>
<dbReference type="InterPro" id="IPR004509">
    <property type="entry name" value="Competence_ComEA_HhH"/>
</dbReference>
<dbReference type="InterPro" id="IPR019554">
    <property type="entry name" value="Soluble_ligand-bd"/>
</dbReference>
<dbReference type="GeneID" id="96998675"/>
<dbReference type="GO" id="GO:0015628">
    <property type="term" value="P:protein secretion by the type II secretion system"/>
    <property type="evidence" value="ECO:0007669"/>
    <property type="project" value="TreeGrafter"/>
</dbReference>
<dbReference type="eggNOG" id="COG1555">
    <property type="taxonomic scope" value="Bacteria"/>
</dbReference>
<dbReference type="InterPro" id="IPR010994">
    <property type="entry name" value="RuvA_2-like"/>
</dbReference>
<sequence>MKKIVNNLDKIIITIIIIFFIFFGIKFNHDNDKEKNEQFLITESTDENITKSSEINTQNENSNESSKIKEEKEIVVHITGCVINQGVYTLNANSRVNDLVKLAGGLCKDADLERINLSSKLTDEMKIHIYKIGENDKSDILDKQAVEPKDQQSESNPKTKKININTATIDELTTLTGIGKAKATEIIEYRKNTKFSKIEDLMNISGIGNKTFEKIKEMITID</sequence>
<evidence type="ECO:0000313" key="3">
    <source>
        <dbReference type="EMBL" id="EHR34700.1"/>
    </source>
</evidence>
<dbReference type="HOGENOM" id="CLU_052011_1_2_9"/>
<organism evidence="3 4">
    <name type="scientific">Helcococcus kunzii ATCC 51366</name>
    <dbReference type="NCBI Taxonomy" id="883114"/>
    <lineage>
        <taxon>Bacteria</taxon>
        <taxon>Bacillati</taxon>
        <taxon>Bacillota</taxon>
        <taxon>Tissierellia</taxon>
        <taxon>Tissierellales</taxon>
        <taxon>Peptoniphilaceae</taxon>
        <taxon>Helcococcus</taxon>
    </lineage>
</organism>
<dbReference type="Gene3D" id="1.10.150.310">
    <property type="entry name" value="Tex RuvX-like domain-like"/>
    <property type="match status" value="1"/>
</dbReference>
<comment type="caution">
    <text evidence="3">The sequence shown here is derived from an EMBL/GenBank/DDBJ whole genome shotgun (WGS) entry which is preliminary data.</text>
</comment>
<dbReference type="Gene3D" id="3.10.560.10">
    <property type="entry name" value="Outer membrane lipoprotein wza domain like"/>
    <property type="match status" value="1"/>
</dbReference>
<dbReference type="GO" id="GO:0006281">
    <property type="term" value="P:DNA repair"/>
    <property type="evidence" value="ECO:0007669"/>
    <property type="project" value="InterPro"/>
</dbReference>
<keyword evidence="4" id="KW-1185">Reference proteome</keyword>
<dbReference type="GO" id="GO:0015627">
    <property type="term" value="C:type II protein secretion system complex"/>
    <property type="evidence" value="ECO:0007669"/>
    <property type="project" value="TreeGrafter"/>
</dbReference>
<dbReference type="SUPFAM" id="SSF47781">
    <property type="entry name" value="RuvA domain 2-like"/>
    <property type="match status" value="1"/>
</dbReference>
<dbReference type="NCBIfam" id="TIGR00426">
    <property type="entry name" value="competence protein ComEA helix-hairpin-helix repeat region"/>
    <property type="match status" value="1"/>
</dbReference>
<keyword evidence="1" id="KW-1133">Transmembrane helix</keyword>
<dbReference type="STRING" id="883114.HMPREF9709_00670"/>
<feature type="domain" description="Helix-hairpin-helix DNA-binding motif class 1" evidence="2">
    <location>
        <begin position="170"/>
        <end position="189"/>
    </location>
</feature>
<dbReference type="Pfam" id="PF10531">
    <property type="entry name" value="SLBB"/>
    <property type="match status" value="1"/>
</dbReference>
<evidence type="ECO:0000313" key="4">
    <source>
        <dbReference type="Proteomes" id="UP000004191"/>
    </source>
</evidence>
<name>H3NMV9_9FIRM</name>
<dbReference type="Pfam" id="PF12836">
    <property type="entry name" value="HHH_3"/>
    <property type="match status" value="1"/>
</dbReference>
<dbReference type="PANTHER" id="PTHR21180:SF32">
    <property type="entry name" value="ENDONUCLEASE_EXONUCLEASE_PHOSPHATASE FAMILY DOMAIN-CONTAINING PROTEIN 1"/>
    <property type="match status" value="1"/>
</dbReference>
<reference evidence="3 4" key="1">
    <citation type="submission" date="2012-01" db="EMBL/GenBank/DDBJ databases">
        <title>The Genome Sequence of Helcococcus kunzii ATCC 51366.</title>
        <authorList>
            <consortium name="The Broad Institute Genome Sequencing Platform"/>
            <person name="Earl A."/>
            <person name="Ward D."/>
            <person name="Feldgarden M."/>
            <person name="Gevers D."/>
            <person name="Huys G."/>
            <person name="Young S.K."/>
            <person name="Zeng Q."/>
            <person name="Gargeya S."/>
            <person name="Fitzgerald M."/>
            <person name="Haas B."/>
            <person name="Abouelleil A."/>
            <person name="Alvarado L."/>
            <person name="Arachchi H.M."/>
            <person name="Berlin A."/>
            <person name="Chapman S.B."/>
            <person name="Gearin G."/>
            <person name="Goldberg J."/>
            <person name="Griggs A."/>
            <person name="Gujja S."/>
            <person name="Hansen M."/>
            <person name="Heiman D."/>
            <person name="Howarth C."/>
            <person name="Larimer J."/>
            <person name="Lui A."/>
            <person name="MacDonald P.J.P."/>
            <person name="McCowen C."/>
            <person name="Montmayeur A."/>
            <person name="Murphy C."/>
            <person name="Neiman D."/>
            <person name="Pearson M."/>
            <person name="Priest M."/>
            <person name="Roberts A."/>
            <person name="Saif S."/>
            <person name="Shea T."/>
            <person name="Sisk P."/>
            <person name="Stolte C."/>
            <person name="Sykes S."/>
            <person name="Wortman J."/>
            <person name="Nusbaum C."/>
            <person name="Birren B."/>
        </authorList>
    </citation>
    <scope>NUCLEOTIDE SEQUENCE [LARGE SCALE GENOMIC DNA]</scope>
    <source>
        <strain evidence="3 4">ATCC 51366</strain>
    </source>
</reference>
<dbReference type="InterPro" id="IPR003583">
    <property type="entry name" value="Hlx-hairpin-Hlx_DNA-bd_motif"/>
</dbReference>
<evidence type="ECO:0000256" key="1">
    <source>
        <dbReference type="SAM" id="Phobius"/>
    </source>
</evidence>
<dbReference type="AlphaFoldDB" id="H3NMV9"/>
<evidence type="ECO:0000259" key="2">
    <source>
        <dbReference type="SMART" id="SM00278"/>
    </source>
</evidence>
<accession>H3NMV9</accession>
<keyword evidence="1" id="KW-0472">Membrane</keyword>
<proteinExistence type="predicted"/>
<feature type="transmembrane region" description="Helical" evidence="1">
    <location>
        <begin position="7"/>
        <end position="25"/>
    </location>
</feature>
<protein>
    <submittedName>
        <fullName evidence="3">ComEA protein</fullName>
    </submittedName>
</protein>
<dbReference type="OrthoDB" id="9790239at2"/>
<dbReference type="GO" id="GO:0003677">
    <property type="term" value="F:DNA binding"/>
    <property type="evidence" value="ECO:0007669"/>
    <property type="project" value="InterPro"/>
</dbReference>
<dbReference type="EMBL" id="AGEI01000019">
    <property type="protein sequence ID" value="EHR34700.1"/>
    <property type="molecule type" value="Genomic_DNA"/>
</dbReference>
<dbReference type="SMART" id="SM00278">
    <property type="entry name" value="HhH1"/>
    <property type="match status" value="2"/>
</dbReference>
<dbReference type="Proteomes" id="UP000004191">
    <property type="component" value="Unassembled WGS sequence"/>
</dbReference>